<evidence type="ECO:0000313" key="4">
    <source>
        <dbReference type="Proteomes" id="UP000255066"/>
    </source>
</evidence>
<keyword evidence="3" id="KW-1185">Reference proteome</keyword>
<evidence type="ECO:0000313" key="3">
    <source>
        <dbReference type="Proteomes" id="UP000054735"/>
    </source>
</evidence>
<dbReference type="OrthoDB" id="5642472at2"/>
<dbReference type="SUPFAM" id="SSF47240">
    <property type="entry name" value="Ferritin-like"/>
    <property type="match status" value="1"/>
</dbReference>
<name>A0A378I6T5_9GAMM</name>
<evidence type="ECO:0000313" key="1">
    <source>
        <dbReference type="EMBL" id="KTC68367.1"/>
    </source>
</evidence>
<dbReference type="InterPro" id="IPR009078">
    <property type="entry name" value="Ferritin-like_SF"/>
</dbReference>
<dbReference type="InterPro" id="IPR023213">
    <property type="entry name" value="CAT-like_dom_sf"/>
</dbReference>
<reference evidence="2 4" key="2">
    <citation type="submission" date="2018-06" db="EMBL/GenBank/DDBJ databases">
        <authorList>
            <consortium name="Pathogen Informatics"/>
            <person name="Doyle S."/>
        </authorList>
    </citation>
    <scope>NUCLEOTIDE SEQUENCE [LARGE SCALE GENOMIC DNA]</scope>
    <source>
        <strain evidence="2 4">NCTC12437</strain>
    </source>
</reference>
<protein>
    <submittedName>
        <fullName evidence="1 2">CoA-dependent acyltransferase</fullName>
    </submittedName>
</protein>
<reference evidence="1 3" key="1">
    <citation type="submission" date="2015-11" db="EMBL/GenBank/DDBJ databases">
        <title>Genomic analysis of 38 Legionella species identifies large and diverse effector repertoires.</title>
        <authorList>
            <person name="Burstein D."/>
            <person name="Amaro F."/>
            <person name="Zusman T."/>
            <person name="Lifshitz Z."/>
            <person name="Cohen O."/>
            <person name="Gilbert J.A."/>
            <person name="Pupko T."/>
            <person name="Shuman H.A."/>
            <person name="Segal G."/>
        </authorList>
    </citation>
    <scope>NUCLEOTIDE SEQUENCE [LARGE SCALE GENOMIC DNA]</scope>
    <source>
        <strain evidence="1 3">CDC#1407-AL-14</strain>
    </source>
</reference>
<dbReference type="Proteomes" id="UP000054735">
    <property type="component" value="Unassembled WGS sequence"/>
</dbReference>
<gene>
    <name evidence="1" type="ORF">Lbir_2969</name>
    <name evidence="2" type="ORF">NCTC12437_00684</name>
</gene>
<proteinExistence type="predicted"/>
<dbReference type="EMBL" id="LNXT01000048">
    <property type="protein sequence ID" value="KTC68367.1"/>
    <property type="molecule type" value="Genomic_DNA"/>
</dbReference>
<dbReference type="STRING" id="28083.Lbir_2969"/>
<dbReference type="Proteomes" id="UP000255066">
    <property type="component" value="Unassembled WGS sequence"/>
</dbReference>
<keyword evidence="2" id="KW-0012">Acyltransferase</keyword>
<dbReference type="GO" id="GO:0016746">
    <property type="term" value="F:acyltransferase activity"/>
    <property type="evidence" value="ECO:0007669"/>
    <property type="project" value="UniProtKB-KW"/>
</dbReference>
<accession>A0A378I6T5</accession>
<dbReference type="RefSeq" id="WP_058524935.1">
    <property type="nucleotide sequence ID" value="NZ_CAAAHV010000010.1"/>
</dbReference>
<evidence type="ECO:0000313" key="2">
    <source>
        <dbReference type="EMBL" id="STX30917.1"/>
    </source>
</evidence>
<dbReference type="Gene3D" id="3.30.559.10">
    <property type="entry name" value="Chloramphenicol acetyltransferase-like domain"/>
    <property type="match status" value="1"/>
</dbReference>
<sequence length="697" mass="80421">MKELDKLLTPEWGSEKWILEGWNKITEDERKSIEARVDALFKNGLPFELKHDKILYVYIFSLMAQLEVLGIQLPMRFEDKMCKPEFKTRMRAQLVDEIFHAIVFTRIVFMLAAPYGRPPAYNEELEKVCNFIRSIDCLKVGMVVMNLICEGLVEEVFSSFYHNGVAPEVFGIILADEHRHVCEADLYGEIGLPEPEILAETIKNMEDLLISVFTRLPKYNTSLTTLLGPEGTASFMLDLHDKHKRQLKKVNMVPSERFELLFEIGPDAYAQIQPYSEELHHEMHQEIKEIEMSSVQKALMAQYNYPGDPTLTLQFNIDISEFGFFENNQPQERLTVLMMQAVSFMLESSESLRSFLSFKKLHQSRSAYVAILDKQAERQDQLGIVFFKDCHDMTVFELQERINRSRQLMTYCFAKREQVEAEYPELKTQLDSELYGYAHDIYPCPAPGSCGAYVCNLGAYGYTQAVSPLLKQTGLHVMLLAVERRPVWNDASKSFEARDILPVSISVDNRIVDGLLPIPELLDDGFRRALKQMKEQIANPLLDRESKEAKAYKTRIDKIANDLAAQESLLGRDKITVHLLNKNKLAVFREMRRVFGEDVELYGKRLSKYSDFKNAADNLLLDYLGFDSEKAAQDANFTKVIDRMLAENLEFGYRMLSGMQNAWFDYINVEALFHATYSKIAESRLRRLAKFIPSLWN</sequence>
<keyword evidence="2" id="KW-0808">Transferase</keyword>
<dbReference type="AlphaFoldDB" id="A0A378I6T5"/>
<dbReference type="SUPFAM" id="SSF52777">
    <property type="entry name" value="CoA-dependent acyltransferases"/>
    <property type="match status" value="1"/>
</dbReference>
<dbReference type="EMBL" id="UGNW01000001">
    <property type="protein sequence ID" value="STX30917.1"/>
    <property type="molecule type" value="Genomic_DNA"/>
</dbReference>
<organism evidence="2 4">
    <name type="scientific">Legionella birminghamensis</name>
    <dbReference type="NCBI Taxonomy" id="28083"/>
    <lineage>
        <taxon>Bacteria</taxon>
        <taxon>Pseudomonadati</taxon>
        <taxon>Pseudomonadota</taxon>
        <taxon>Gammaproteobacteria</taxon>
        <taxon>Legionellales</taxon>
        <taxon>Legionellaceae</taxon>
        <taxon>Legionella</taxon>
    </lineage>
</organism>